<dbReference type="EMBL" id="CAJNOI010000044">
    <property type="protein sequence ID" value="CAF0925881.1"/>
    <property type="molecule type" value="Genomic_DNA"/>
</dbReference>
<dbReference type="OrthoDB" id="414569at2759"/>
<dbReference type="Proteomes" id="UP000663832">
    <property type="component" value="Unassembled WGS sequence"/>
</dbReference>
<reference evidence="6" key="1">
    <citation type="submission" date="2021-02" db="EMBL/GenBank/DDBJ databases">
        <authorList>
            <person name="Nowell W R."/>
        </authorList>
    </citation>
    <scope>NUCLEOTIDE SEQUENCE</scope>
</reference>
<dbReference type="InterPro" id="IPR005956">
    <property type="entry name" value="4OHPhenylPyrv_dOase"/>
</dbReference>
<dbReference type="GO" id="GO:0009072">
    <property type="term" value="P:aromatic amino acid metabolic process"/>
    <property type="evidence" value="ECO:0007669"/>
    <property type="project" value="InterPro"/>
</dbReference>
<dbReference type="Gene3D" id="3.10.180.10">
    <property type="entry name" value="2,3-Dihydroxybiphenyl 1,2-Dioxygenase, domain 1"/>
    <property type="match status" value="2"/>
</dbReference>
<proteinExistence type="inferred from homology"/>
<feature type="domain" description="VOC" evidence="5">
    <location>
        <begin position="181"/>
        <end position="358"/>
    </location>
</feature>
<evidence type="ECO:0000256" key="4">
    <source>
        <dbReference type="ARBA" id="ARBA00023004"/>
    </source>
</evidence>
<dbReference type="PROSITE" id="PS51819">
    <property type="entry name" value="VOC"/>
    <property type="match status" value="1"/>
</dbReference>
<name>A0A814BCZ1_9BILA</name>
<organism evidence="6 9">
    <name type="scientific">Adineta steineri</name>
    <dbReference type="NCBI Taxonomy" id="433720"/>
    <lineage>
        <taxon>Eukaryota</taxon>
        <taxon>Metazoa</taxon>
        <taxon>Spiralia</taxon>
        <taxon>Gnathifera</taxon>
        <taxon>Rotifera</taxon>
        <taxon>Eurotatoria</taxon>
        <taxon>Bdelloidea</taxon>
        <taxon>Adinetida</taxon>
        <taxon>Adinetidae</taxon>
        <taxon>Adineta</taxon>
    </lineage>
</organism>
<dbReference type="SUPFAM" id="SSF54593">
    <property type="entry name" value="Glyoxalase/Bleomycin resistance protein/Dihydroxybiphenyl dioxygenase"/>
    <property type="match status" value="1"/>
</dbReference>
<dbReference type="EMBL" id="CAJNOM010000233">
    <property type="protein sequence ID" value="CAF1264358.1"/>
    <property type="molecule type" value="Genomic_DNA"/>
</dbReference>
<comment type="similarity">
    <text evidence="2">Belongs to the 4HPPD family.</text>
</comment>
<keyword evidence="3" id="KW-0677">Repeat</keyword>
<evidence type="ECO:0000313" key="7">
    <source>
        <dbReference type="EMBL" id="CAF1264358.1"/>
    </source>
</evidence>
<dbReference type="PANTHER" id="PTHR11959">
    <property type="entry name" value="4-HYDROXYPHENYLPYRUVATE DIOXYGENASE"/>
    <property type="match status" value="1"/>
</dbReference>
<evidence type="ECO:0000259" key="5">
    <source>
        <dbReference type="PROSITE" id="PS51819"/>
    </source>
</evidence>
<dbReference type="InterPro" id="IPR029068">
    <property type="entry name" value="Glyas_Bleomycin-R_OHBP_Dase"/>
</dbReference>
<evidence type="ECO:0000256" key="2">
    <source>
        <dbReference type="ARBA" id="ARBA00005877"/>
    </source>
</evidence>
<dbReference type="Proteomes" id="UP000663877">
    <property type="component" value="Unassembled WGS sequence"/>
</dbReference>
<evidence type="ECO:0000313" key="9">
    <source>
        <dbReference type="Proteomes" id="UP000663877"/>
    </source>
</evidence>
<accession>A0A814BCZ1</accession>
<evidence type="ECO:0000256" key="3">
    <source>
        <dbReference type="ARBA" id="ARBA00022737"/>
    </source>
</evidence>
<dbReference type="GO" id="GO:0003868">
    <property type="term" value="F:4-hydroxyphenylpyruvate dioxygenase activity"/>
    <property type="evidence" value="ECO:0007669"/>
    <property type="project" value="InterPro"/>
</dbReference>
<evidence type="ECO:0000256" key="1">
    <source>
        <dbReference type="ARBA" id="ARBA00001962"/>
    </source>
</evidence>
<dbReference type="AlphaFoldDB" id="A0A814BCZ1"/>
<gene>
    <name evidence="6" type="ORF">BJG266_LOCUS11797</name>
    <name evidence="7" type="ORF">QVE165_LOCUS29233</name>
</gene>
<evidence type="ECO:0000313" key="8">
    <source>
        <dbReference type="Proteomes" id="UP000663832"/>
    </source>
</evidence>
<comment type="caution">
    <text evidence="6">The sequence shown here is derived from an EMBL/GenBank/DDBJ whole genome shotgun (WGS) entry which is preliminary data.</text>
</comment>
<keyword evidence="4" id="KW-0408">Iron</keyword>
<sequence>MENETNGFHHIELHTIHPDYILDLFIRIYGFQLIAKRNTFNYSQWFLKSSQCQLLISSVLNIDLHNENKPNNDHYDILTTILNNENTRDFIIDRDTTFNVALHVKSVQTIFDKNPDVQVLVSRRQAVDEYGTIEYACIKSCIGNVVHTLINTSEYSGSCLPGFVSISNSEKQESNESLIDSIDHIAFAIPKNSALSAVIWYEKVLGMKRFKVNQQDDPFQGFSVHVGTMGMRLFASEYWKCAETACMNDKQSNLKFVFAESLIDSNSNSTDQITKFIANHKNQPGIQHLALYCMDNIKNAVRITKTNGAQYLLPCQDYYLKENNGYIIEATGENVSELAELGILLDDESDNQQELKSNKKVLLQIFTKSIFNNDTFFLELIERRGAIGFGAGNIRTLWKIVQQQIDSRR</sequence>
<evidence type="ECO:0000313" key="6">
    <source>
        <dbReference type="EMBL" id="CAF0925881.1"/>
    </source>
</evidence>
<dbReference type="InterPro" id="IPR037523">
    <property type="entry name" value="VOC_core"/>
</dbReference>
<comment type="cofactor">
    <cofactor evidence="1">
        <name>Fe cation</name>
        <dbReference type="ChEBI" id="CHEBI:24875"/>
    </cofactor>
</comment>
<dbReference type="PANTHER" id="PTHR11959:SF10">
    <property type="entry name" value="4-HYDROXYPHENYLPYRUVATE DIOXYGENASE-LIKE PROTEIN"/>
    <property type="match status" value="1"/>
</dbReference>
<keyword evidence="8" id="KW-1185">Reference proteome</keyword>
<protein>
    <recommendedName>
        <fullName evidence="5">VOC domain-containing protein</fullName>
    </recommendedName>
</protein>